<dbReference type="GO" id="GO:0032958">
    <property type="term" value="P:inositol phosphate biosynthetic process"/>
    <property type="evidence" value="ECO:0007669"/>
    <property type="project" value="TreeGrafter"/>
</dbReference>
<evidence type="ECO:0000256" key="7">
    <source>
        <dbReference type="ARBA" id="ARBA00022840"/>
    </source>
</evidence>
<keyword evidence="5 8" id="KW-0547">Nucleotide-binding</keyword>
<name>A0A8H4QRJ7_9AGAR</name>
<dbReference type="EMBL" id="JAACJL010000044">
    <property type="protein sequence ID" value="KAF4615097.1"/>
    <property type="molecule type" value="Genomic_DNA"/>
</dbReference>
<evidence type="ECO:0000313" key="10">
    <source>
        <dbReference type="Proteomes" id="UP000521872"/>
    </source>
</evidence>
<keyword evidence="4 8" id="KW-0808">Transferase</keyword>
<accession>A0A8H4QRJ7</accession>
<organism evidence="9 10">
    <name type="scientific">Agrocybe pediades</name>
    <dbReference type="NCBI Taxonomy" id="84607"/>
    <lineage>
        <taxon>Eukaryota</taxon>
        <taxon>Fungi</taxon>
        <taxon>Dikarya</taxon>
        <taxon>Basidiomycota</taxon>
        <taxon>Agaricomycotina</taxon>
        <taxon>Agaricomycetes</taxon>
        <taxon>Agaricomycetidae</taxon>
        <taxon>Agaricales</taxon>
        <taxon>Agaricineae</taxon>
        <taxon>Strophariaceae</taxon>
        <taxon>Agrocybe</taxon>
    </lineage>
</organism>
<dbReference type="EC" id="2.7.1.158" evidence="2 8"/>
<evidence type="ECO:0000256" key="8">
    <source>
        <dbReference type="RuleBase" id="RU364126"/>
    </source>
</evidence>
<evidence type="ECO:0000256" key="2">
    <source>
        <dbReference type="ARBA" id="ARBA00012023"/>
    </source>
</evidence>
<comment type="caution">
    <text evidence="9">The sequence shown here is derived from an EMBL/GenBank/DDBJ whole genome shotgun (WGS) entry which is preliminary data.</text>
</comment>
<protein>
    <recommendedName>
        <fullName evidence="3 8">Inositol-pentakisphosphate 2-kinase</fullName>
        <ecNumber evidence="2 8">2.7.1.158</ecNumber>
    </recommendedName>
</protein>
<comment type="domain">
    <text evidence="8">The EXKPK motif is conserved in inositol-pentakisphosphate 2-kinases of both family 1 and 2.</text>
</comment>
<evidence type="ECO:0000256" key="4">
    <source>
        <dbReference type="ARBA" id="ARBA00022679"/>
    </source>
</evidence>
<evidence type="ECO:0000256" key="5">
    <source>
        <dbReference type="ARBA" id="ARBA00022741"/>
    </source>
</evidence>
<comment type="function">
    <text evidence="8">Phosphorylates Ins(1,3,4,5,6)P5 at position 2 to form Ins(1,2,3,4,5,6)P6 (InsP6 or phytate).</text>
</comment>
<dbReference type="PANTHER" id="PTHR14456">
    <property type="entry name" value="INOSITOL POLYPHOSPHATE KINASE 1"/>
    <property type="match status" value="1"/>
</dbReference>
<keyword evidence="7 8" id="KW-0067">ATP-binding</keyword>
<evidence type="ECO:0000313" key="9">
    <source>
        <dbReference type="EMBL" id="KAF4615097.1"/>
    </source>
</evidence>
<dbReference type="Pfam" id="PF06090">
    <property type="entry name" value="Ins_P5_2-kin"/>
    <property type="match status" value="1"/>
</dbReference>
<dbReference type="GO" id="GO:0005634">
    <property type="term" value="C:nucleus"/>
    <property type="evidence" value="ECO:0007669"/>
    <property type="project" value="TreeGrafter"/>
</dbReference>
<proteinExistence type="predicted"/>
<dbReference type="GO" id="GO:0035299">
    <property type="term" value="F:inositol-1,3,4,5,6-pentakisphosphate 2-kinase activity"/>
    <property type="evidence" value="ECO:0007669"/>
    <property type="project" value="UniProtKB-EC"/>
</dbReference>
<reference evidence="9 10" key="1">
    <citation type="submission" date="2019-12" db="EMBL/GenBank/DDBJ databases">
        <authorList>
            <person name="Floudas D."/>
            <person name="Bentzer J."/>
            <person name="Ahren D."/>
            <person name="Johansson T."/>
            <person name="Persson P."/>
            <person name="Tunlid A."/>
        </authorList>
    </citation>
    <scope>NUCLEOTIDE SEQUENCE [LARGE SCALE GENOMIC DNA]</scope>
    <source>
        <strain evidence="9 10">CBS 102.39</strain>
    </source>
</reference>
<gene>
    <name evidence="9" type="ORF">D9613_003135</name>
</gene>
<keyword evidence="6 8" id="KW-0418">Kinase</keyword>
<dbReference type="Proteomes" id="UP000521872">
    <property type="component" value="Unassembled WGS sequence"/>
</dbReference>
<dbReference type="AlphaFoldDB" id="A0A8H4QRJ7"/>
<sequence length="428" mass="48414">MAAVTETNPSDWMYVSEGGATIVFSYRGPPHPVFDGTVLRLRKCPIPSSESSKTVTSTLYLDGEEPDDPTIEYQIRCMERLVPPEHLPRLQTVHLDKSWLEQLARIQNDVRPIDRREKDEVDTNRKKGVLATDLVGGDWLAVEIKPKWGFLPSPVHLSEETKALKTQTCRFCMHTHLRVQKGQESFTDYCPLDLFSGDKDRIIKAIRSLWDAWVASNATVNNLKIFARGKFLLPSDAFLMLKNGAADNDLDNIRDAFSNALLRPLLQTPVLKVLSKLQRDLDALDIEGLSQLWKSTTPSSPIGASSWAQQYPEPGISDWVNFLDKYLDPNKPILDHSKPLPEHLQEYIMSYLLSATFKDCSIIVRLDFLEPSKPPTGSVASNSVTVIDLDPKDLKKLKSWEKLDLEIARNYVSAETKKRCLDAWQSPK</sequence>
<evidence type="ECO:0000256" key="3">
    <source>
        <dbReference type="ARBA" id="ARBA00014846"/>
    </source>
</evidence>
<keyword evidence="10" id="KW-1185">Reference proteome</keyword>
<comment type="catalytic activity">
    <reaction evidence="1 8">
        <text>1D-myo-inositol 1,3,4,5,6-pentakisphosphate + ATP = 1D-myo-inositol hexakisphosphate + ADP + H(+)</text>
        <dbReference type="Rhea" id="RHEA:20313"/>
        <dbReference type="ChEBI" id="CHEBI:15378"/>
        <dbReference type="ChEBI" id="CHEBI:30616"/>
        <dbReference type="ChEBI" id="CHEBI:57733"/>
        <dbReference type="ChEBI" id="CHEBI:58130"/>
        <dbReference type="ChEBI" id="CHEBI:456216"/>
        <dbReference type="EC" id="2.7.1.158"/>
    </reaction>
</comment>
<dbReference type="Gene3D" id="3.30.200.110">
    <property type="entry name" value="Inositol-pentakisphosphate 2-kinase, N-lobe"/>
    <property type="match status" value="1"/>
</dbReference>
<dbReference type="PANTHER" id="PTHR14456:SF2">
    <property type="entry name" value="INOSITOL-PENTAKISPHOSPHATE 2-KINASE"/>
    <property type="match status" value="1"/>
</dbReference>
<dbReference type="InterPro" id="IPR009286">
    <property type="entry name" value="Ins_P5_2-kin"/>
</dbReference>
<dbReference type="InterPro" id="IPR043001">
    <property type="entry name" value="IP5_2-K_N_lobe"/>
</dbReference>
<dbReference type="GO" id="GO:0005524">
    <property type="term" value="F:ATP binding"/>
    <property type="evidence" value="ECO:0007669"/>
    <property type="project" value="UniProtKB-KW"/>
</dbReference>
<evidence type="ECO:0000256" key="6">
    <source>
        <dbReference type="ARBA" id="ARBA00022777"/>
    </source>
</evidence>
<evidence type="ECO:0000256" key="1">
    <source>
        <dbReference type="ARBA" id="ARBA00001774"/>
    </source>
</evidence>